<dbReference type="Proteomes" id="UP000315082">
    <property type="component" value="Chromosome"/>
</dbReference>
<evidence type="ECO:0000313" key="1">
    <source>
        <dbReference type="EMBL" id="QDV68306.1"/>
    </source>
</evidence>
<reference evidence="1 2" key="1">
    <citation type="submission" date="2019-02" db="EMBL/GenBank/DDBJ databases">
        <title>Deep-cultivation of Planctomycetes and their phenomic and genomic characterization uncovers novel biology.</title>
        <authorList>
            <person name="Wiegand S."/>
            <person name="Jogler M."/>
            <person name="Boedeker C."/>
            <person name="Pinto D."/>
            <person name="Vollmers J."/>
            <person name="Rivas-Marin E."/>
            <person name="Kohn T."/>
            <person name="Peeters S.H."/>
            <person name="Heuer A."/>
            <person name="Rast P."/>
            <person name="Oberbeckmann S."/>
            <person name="Bunk B."/>
            <person name="Jeske O."/>
            <person name="Meyerdierks A."/>
            <person name="Storesund J.E."/>
            <person name="Kallscheuer N."/>
            <person name="Luecker S."/>
            <person name="Lage O.M."/>
            <person name="Pohl T."/>
            <person name="Merkel B.J."/>
            <person name="Hornburger P."/>
            <person name="Mueller R.-W."/>
            <person name="Bruemmer F."/>
            <person name="Labrenz M."/>
            <person name="Spormann A.M."/>
            <person name="Op den Camp H."/>
            <person name="Overmann J."/>
            <person name="Amann R."/>
            <person name="Jetten M.S.M."/>
            <person name="Mascher T."/>
            <person name="Medema M.H."/>
            <person name="Devos D.P."/>
            <person name="Kaster A.-K."/>
            <person name="Ovreas L."/>
            <person name="Rohde M."/>
            <person name="Galperin M.Y."/>
            <person name="Jogler C."/>
        </authorList>
    </citation>
    <scope>NUCLEOTIDE SEQUENCE [LARGE SCALE GENOMIC DNA]</scope>
    <source>
        <strain evidence="1 2">Poly24</strain>
    </source>
</reference>
<dbReference type="OrthoDB" id="274443at2"/>
<dbReference type="RefSeq" id="WP_145093958.1">
    <property type="nucleotide sequence ID" value="NZ_CP036348.1"/>
</dbReference>
<dbReference type="KEGG" id="rcf:Poly24_20150"/>
<accession>A0A518JRZ9</accession>
<dbReference type="EMBL" id="CP036348">
    <property type="protein sequence ID" value="QDV68306.1"/>
    <property type="molecule type" value="Genomic_DNA"/>
</dbReference>
<protein>
    <recommendedName>
        <fullName evidence="3">PilZ domain-containing protein</fullName>
    </recommendedName>
</protein>
<evidence type="ECO:0000313" key="2">
    <source>
        <dbReference type="Proteomes" id="UP000315082"/>
    </source>
</evidence>
<evidence type="ECO:0008006" key="3">
    <source>
        <dbReference type="Google" id="ProtNLM"/>
    </source>
</evidence>
<name>A0A518JRZ9_9BACT</name>
<dbReference type="AlphaFoldDB" id="A0A518JRZ9"/>
<sequence>MLEENYKQALAKLIENAVWDIELTEGHEAFFGDNGAMSPCAFETRASPRMRARGRGILFFEETLHAFPRSPAPLGIYTMDFSKMGIGFVASRQFFPEEIVRIVLPTFWARLRITRCQRNNPQRYDSGGVLISWHEPSADAFETLVVS</sequence>
<proteinExistence type="predicted"/>
<keyword evidence="2" id="KW-1185">Reference proteome</keyword>
<organism evidence="1 2">
    <name type="scientific">Rosistilla carotiformis</name>
    <dbReference type="NCBI Taxonomy" id="2528017"/>
    <lineage>
        <taxon>Bacteria</taxon>
        <taxon>Pseudomonadati</taxon>
        <taxon>Planctomycetota</taxon>
        <taxon>Planctomycetia</taxon>
        <taxon>Pirellulales</taxon>
        <taxon>Pirellulaceae</taxon>
        <taxon>Rosistilla</taxon>
    </lineage>
</organism>
<gene>
    <name evidence="1" type="ORF">Poly24_20150</name>
</gene>